<dbReference type="AlphaFoldDB" id="A0A934R597"/>
<dbReference type="EMBL" id="JAENIK010000011">
    <property type="protein sequence ID" value="MBK1816481.1"/>
    <property type="molecule type" value="Genomic_DNA"/>
</dbReference>
<dbReference type="PANTHER" id="PTHR10491">
    <property type="entry name" value="DTDP-4-DEHYDRORHAMNOSE REDUCTASE"/>
    <property type="match status" value="1"/>
</dbReference>
<evidence type="ECO:0000256" key="5">
    <source>
        <dbReference type="ARBA" id="ARBA00048200"/>
    </source>
</evidence>
<proteinExistence type="inferred from homology"/>
<keyword evidence="9" id="KW-1185">Reference proteome</keyword>
<evidence type="ECO:0000256" key="3">
    <source>
        <dbReference type="ARBA" id="ARBA00012929"/>
    </source>
</evidence>
<comment type="function">
    <text evidence="6">Catalyzes the reduction of dTDP-6-deoxy-L-lyxo-4-hexulose to yield dTDP-L-rhamnose.</text>
</comment>
<dbReference type="Gene3D" id="3.40.50.720">
    <property type="entry name" value="NAD(P)-binding Rossmann-like Domain"/>
    <property type="match status" value="1"/>
</dbReference>
<dbReference type="CDD" id="cd05254">
    <property type="entry name" value="dTDP_HR_like_SDR_e"/>
    <property type="match status" value="1"/>
</dbReference>
<evidence type="ECO:0000259" key="7">
    <source>
        <dbReference type="Pfam" id="PF04321"/>
    </source>
</evidence>
<dbReference type="SUPFAM" id="SSF51735">
    <property type="entry name" value="NAD(P)-binding Rossmann-fold domains"/>
    <property type="match status" value="1"/>
</dbReference>
<keyword evidence="6" id="KW-0560">Oxidoreductase</keyword>
<keyword evidence="6" id="KW-0521">NADP</keyword>
<dbReference type="RefSeq" id="WP_200351415.1">
    <property type="nucleotide sequence ID" value="NZ_BAABHZ010000006.1"/>
</dbReference>
<reference evidence="8" key="1">
    <citation type="submission" date="2021-01" db="EMBL/GenBank/DDBJ databases">
        <title>Modified the classification status of verrucomicrobia.</title>
        <authorList>
            <person name="Feng X."/>
        </authorList>
    </citation>
    <scope>NUCLEOTIDE SEQUENCE</scope>
    <source>
        <strain evidence="8">JCM 18052</strain>
    </source>
</reference>
<gene>
    <name evidence="8" type="ORF">JIN84_12715</name>
</gene>
<dbReference type="InterPro" id="IPR036291">
    <property type="entry name" value="NAD(P)-bd_dom_sf"/>
</dbReference>
<dbReference type="GO" id="GO:0008831">
    <property type="term" value="F:dTDP-4-dehydrorhamnose reductase activity"/>
    <property type="evidence" value="ECO:0007669"/>
    <property type="project" value="UniProtKB-EC"/>
</dbReference>
<name>A0A934R597_9BACT</name>
<evidence type="ECO:0000313" key="8">
    <source>
        <dbReference type="EMBL" id="MBK1816481.1"/>
    </source>
</evidence>
<comment type="catalytic activity">
    <reaction evidence="5">
        <text>dTDP-beta-L-rhamnose + NADP(+) = dTDP-4-dehydro-beta-L-rhamnose + NADPH + H(+)</text>
        <dbReference type="Rhea" id="RHEA:21796"/>
        <dbReference type="ChEBI" id="CHEBI:15378"/>
        <dbReference type="ChEBI" id="CHEBI:57510"/>
        <dbReference type="ChEBI" id="CHEBI:57783"/>
        <dbReference type="ChEBI" id="CHEBI:58349"/>
        <dbReference type="ChEBI" id="CHEBI:62830"/>
        <dbReference type="EC" id="1.1.1.133"/>
    </reaction>
</comment>
<dbReference type="EC" id="1.1.1.133" evidence="3 6"/>
<dbReference type="PANTHER" id="PTHR10491:SF4">
    <property type="entry name" value="METHIONINE ADENOSYLTRANSFERASE 2 SUBUNIT BETA"/>
    <property type="match status" value="1"/>
</dbReference>
<evidence type="ECO:0000256" key="1">
    <source>
        <dbReference type="ARBA" id="ARBA00004781"/>
    </source>
</evidence>
<dbReference type="Gene3D" id="3.90.25.10">
    <property type="entry name" value="UDP-galactose 4-epimerase, domain 1"/>
    <property type="match status" value="1"/>
</dbReference>
<comment type="similarity">
    <text evidence="2 6">Belongs to the dTDP-4-dehydrorhamnose reductase family.</text>
</comment>
<evidence type="ECO:0000313" key="9">
    <source>
        <dbReference type="Proteomes" id="UP000600139"/>
    </source>
</evidence>
<sequence>MKIAVTGTTGRVGAALVRHFSPNHEIVPLPRSICDLADPRSLASALEQLECDVFLNPAGITSLEMCEDHPELARRVNSDAPAEIASWAAARNVRVYHFSTDYVFAGEDPGLRDEEEIPHPLSAYGRSKLAGEDAVLAWPGNGVIRVSWVFGPEKTSFVDQIFEAALAGQPLAAISDKFSLPTFTSDLSQWTEHILSQHATGVLHACNSGEPVSWHDMAAAVVEEMLACGVISSLPGIGRQSLAEMRSFRAPRPRFTAMGTSRLAGLLGHPPRLWREALVEYVRSRCSGAC</sequence>
<protein>
    <recommendedName>
        <fullName evidence="4 6">dTDP-4-dehydrorhamnose reductase</fullName>
        <ecNumber evidence="3 6">1.1.1.133</ecNumber>
    </recommendedName>
</protein>
<accession>A0A934R597</accession>
<evidence type="ECO:0000256" key="4">
    <source>
        <dbReference type="ARBA" id="ARBA00017099"/>
    </source>
</evidence>
<evidence type="ECO:0000256" key="6">
    <source>
        <dbReference type="RuleBase" id="RU364082"/>
    </source>
</evidence>
<feature type="domain" description="RmlD-like substrate binding" evidence="7">
    <location>
        <begin position="1"/>
        <end position="283"/>
    </location>
</feature>
<evidence type="ECO:0000256" key="2">
    <source>
        <dbReference type="ARBA" id="ARBA00010944"/>
    </source>
</evidence>
<dbReference type="InterPro" id="IPR029903">
    <property type="entry name" value="RmlD-like-bd"/>
</dbReference>
<dbReference type="InterPro" id="IPR005913">
    <property type="entry name" value="dTDP_dehydrorham_reduct"/>
</dbReference>
<dbReference type="Pfam" id="PF04321">
    <property type="entry name" value="RmlD_sub_bind"/>
    <property type="match status" value="1"/>
</dbReference>
<organism evidence="8 9">
    <name type="scientific">Luteolibacter yonseiensis</name>
    <dbReference type="NCBI Taxonomy" id="1144680"/>
    <lineage>
        <taxon>Bacteria</taxon>
        <taxon>Pseudomonadati</taxon>
        <taxon>Verrucomicrobiota</taxon>
        <taxon>Verrucomicrobiia</taxon>
        <taxon>Verrucomicrobiales</taxon>
        <taxon>Verrucomicrobiaceae</taxon>
        <taxon>Luteolibacter</taxon>
    </lineage>
</organism>
<comment type="pathway">
    <text evidence="1 6">Carbohydrate biosynthesis; dTDP-L-rhamnose biosynthesis.</text>
</comment>
<dbReference type="Proteomes" id="UP000600139">
    <property type="component" value="Unassembled WGS sequence"/>
</dbReference>
<comment type="caution">
    <text evidence="8">The sequence shown here is derived from an EMBL/GenBank/DDBJ whole genome shotgun (WGS) entry which is preliminary data.</text>
</comment>